<name>A0A484IDN0_9ARCH</name>
<evidence type="ECO:0000313" key="2">
    <source>
        <dbReference type="Proteomes" id="UP000294299"/>
    </source>
</evidence>
<dbReference type="OrthoDB" id="374125at2157"/>
<sequence length="55" mass="6551">MNNTLSILHDVFLDDDNYFQISELVKGNPDKFERDFLEQAIDFYEKHKNDIKSTV</sequence>
<dbReference type="RefSeq" id="WP_172602337.1">
    <property type="nucleotide sequence ID" value="NZ_LR216287.1"/>
</dbReference>
<gene>
    <name evidence="1" type="ORF">NFRAN_2908</name>
</gene>
<dbReference type="EMBL" id="LR216287">
    <property type="protein sequence ID" value="VFJ15231.1"/>
    <property type="molecule type" value="Genomic_DNA"/>
</dbReference>
<reference evidence="1 2" key="1">
    <citation type="submission" date="2019-02" db="EMBL/GenBank/DDBJ databases">
        <authorList>
            <person name="Lehtovirta-Morley E L."/>
        </authorList>
    </citation>
    <scope>NUCLEOTIDE SEQUENCE [LARGE SCALE GENOMIC DNA]</scope>
    <source>
        <strain evidence="1">NFRAN1</strain>
    </source>
</reference>
<accession>A0A484IDN0</accession>
<organism evidence="1 2">
    <name type="scientific">Candidatus Nitrosocosmicus franklandianus</name>
    <dbReference type="NCBI Taxonomy" id="1798806"/>
    <lineage>
        <taxon>Archaea</taxon>
        <taxon>Nitrososphaerota</taxon>
        <taxon>Nitrososphaeria</taxon>
        <taxon>Nitrososphaerales</taxon>
        <taxon>Nitrososphaeraceae</taxon>
        <taxon>Candidatus Nitrosocosmicus</taxon>
    </lineage>
</organism>
<protein>
    <submittedName>
        <fullName evidence="1">Uncharacterized protein</fullName>
    </submittedName>
</protein>
<dbReference type="Proteomes" id="UP000294299">
    <property type="component" value="Chromosome NFRAN"/>
</dbReference>
<dbReference type="KEGG" id="nfn:NFRAN_2908"/>
<proteinExistence type="predicted"/>
<dbReference type="GeneID" id="55648819"/>
<dbReference type="AlphaFoldDB" id="A0A484IDN0"/>
<keyword evidence="2" id="KW-1185">Reference proteome</keyword>
<evidence type="ECO:0000313" key="1">
    <source>
        <dbReference type="EMBL" id="VFJ15231.1"/>
    </source>
</evidence>